<dbReference type="EMBL" id="SRLO01000803">
    <property type="protein sequence ID" value="TNN46180.1"/>
    <property type="molecule type" value="Genomic_DNA"/>
</dbReference>
<evidence type="ECO:0000256" key="1">
    <source>
        <dbReference type="SAM" id="MobiDB-lite"/>
    </source>
</evidence>
<accession>A0A4Z2FZ60</accession>
<dbReference type="Proteomes" id="UP000314294">
    <property type="component" value="Unassembled WGS sequence"/>
</dbReference>
<evidence type="ECO:0000313" key="3">
    <source>
        <dbReference type="Proteomes" id="UP000314294"/>
    </source>
</evidence>
<feature type="compositionally biased region" description="Low complexity" evidence="1">
    <location>
        <begin position="67"/>
        <end position="78"/>
    </location>
</feature>
<dbReference type="AlphaFoldDB" id="A0A4Z2FZ60"/>
<proteinExistence type="predicted"/>
<name>A0A4Z2FZ60_9TELE</name>
<reference evidence="2 3" key="1">
    <citation type="submission" date="2019-03" db="EMBL/GenBank/DDBJ databases">
        <title>First draft genome of Liparis tanakae, snailfish: a comprehensive survey of snailfish specific genes.</title>
        <authorList>
            <person name="Kim W."/>
            <person name="Song I."/>
            <person name="Jeong J.-H."/>
            <person name="Kim D."/>
            <person name="Kim S."/>
            <person name="Ryu S."/>
            <person name="Song J.Y."/>
            <person name="Lee S.K."/>
        </authorList>
    </citation>
    <scope>NUCLEOTIDE SEQUENCE [LARGE SCALE GENOMIC DNA]</scope>
    <source>
        <tissue evidence="2">Muscle</tissue>
    </source>
</reference>
<comment type="caution">
    <text evidence="2">The sequence shown here is derived from an EMBL/GenBank/DDBJ whole genome shotgun (WGS) entry which is preliminary data.</text>
</comment>
<protein>
    <submittedName>
        <fullName evidence="2">Uncharacterized protein</fullName>
    </submittedName>
</protein>
<keyword evidence="3" id="KW-1185">Reference proteome</keyword>
<sequence>MKYDAHTKTRTDYVQPLLESFLSLSLSEDRLQPADELGCKPLRLYVDVLWHAMTDIESCAIHDITPSSSHLHSSSSASVGKYPGSGFASPDEGL</sequence>
<feature type="region of interest" description="Disordered" evidence="1">
    <location>
        <begin position="67"/>
        <end position="94"/>
    </location>
</feature>
<evidence type="ECO:0000313" key="2">
    <source>
        <dbReference type="EMBL" id="TNN46180.1"/>
    </source>
</evidence>
<gene>
    <name evidence="2" type="ORF">EYF80_043609</name>
</gene>
<organism evidence="2 3">
    <name type="scientific">Liparis tanakae</name>
    <name type="common">Tanaka's snailfish</name>
    <dbReference type="NCBI Taxonomy" id="230148"/>
    <lineage>
        <taxon>Eukaryota</taxon>
        <taxon>Metazoa</taxon>
        <taxon>Chordata</taxon>
        <taxon>Craniata</taxon>
        <taxon>Vertebrata</taxon>
        <taxon>Euteleostomi</taxon>
        <taxon>Actinopterygii</taxon>
        <taxon>Neopterygii</taxon>
        <taxon>Teleostei</taxon>
        <taxon>Neoteleostei</taxon>
        <taxon>Acanthomorphata</taxon>
        <taxon>Eupercaria</taxon>
        <taxon>Perciformes</taxon>
        <taxon>Cottioidei</taxon>
        <taxon>Cottales</taxon>
        <taxon>Liparidae</taxon>
        <taxon>Liparis</taxon>
    </lineage>
</organism>